<feature type="compositionally biased region" description="Basic and acidic residues" evidence="1">
    <location>
        <begin position="778"/>
        <end position="800"/>
    </location>
</feature>
<feature type="region of interest" description="Disordered" evidence="1">
    <location>
        <begin position="938"/>
        <end position="965"/>
    </location>
</feature>
<evidence type="ECO:0000313" key="2">
    <source>
        <dbReference type="EMBL" id="KAF2185137.1"/>
    </source>
</evidence>
<feature type="compositionally biased region" description="Basic and acidic residues" evidence="1">
    <location>
        <begin position="681"/>
        <end position="695"/>
    </location>
</feature>
<feature type="region of interest" description="Disordered" evidence="1">
    <location>
        <begin position="1092"/>
        <end position="1115"/>
    </location>
</feature>
<feature type="region of interest" description="Disordered" evidence="1">
    <location>
        <begin position="980"/>
        <end position="1023"/>
    </location>
</feature>
<feature type="compositionally biased region" description="Polar residues" evidence="1">
    <location>
        <begin position="855"/>
        <end position="864"/>
    </location>
</feature>
<feature type="compositionally biased region" description="Polar residues" evidence="1">
    <location>
        <begin position="600"/>
        <end position="623"/>
    </location>
</feature>
<evidence type="ECO:0000313" key="3">
    <source>
        <dbReference type="Proteomes" id="UP000800200"/>
    </source>
</evidence>
<keyword evidence="3" id="KW-1185">Reference proteome</keyword>
<name>A0A6A6DZN1_9PEZI</name>
<sequence length="1386" mass="152458">MFPQEYEAALAAPDGNASYKRLYELTSSPGPARSASAADVAEKYLHAFCDNQNPVHKRRWVGIVLHHLIDLSKTAVAHLRTLPKELPRLGHVILQDTEMEETRIVAGIIIRQLLRKGIDFASFWDSGLVPNNAPRFPVESSQKWMEEFQRYLDDLEDIKILKKPDAGILYAVSVFASDSFKWRDTDAAALQVLFQNHYFTLITPESSVRDVGFIDIPIRHIHSTRIRKSALHDSQARTTEHEPWDIILTLKPGAWTYLVNASERTGREITILFGGAQDAKEAENCIKEATGLLPQTPRMSSSQALDISRSDESNPKEGVSSKRPAQHNGSQPPKSNVPSQDVLPIESANLRKQTQSTLTNGSLSTQNLAPTNEAVGQGVQNGDTQREKNINNAGSSMQTQPKSATGSLPPIKEPPRMSEAGLRDNAGGGQPNECIEPSKKTQRKSAPGALPSIKKLAHKRENTNNNTLNVNKDQGNPIKSIRSSKQSQGRLSIGAFPPIQKRTHVSETMSRSNLMGDKDQDEYGFPDSLPRMQRSLQMTKKGQSSIEPKGTATTPRIGENFVVKPSPTKPEPTLTPKIVPMQHINDIEDDPDPLSAEIAQPSSIALSRSSQNARIAEPSSAQGVNVEWHGEDAKPDTKPSGLPNGSSEKEPKKSSNKKRGNDDVYDIPMDDEPKRKRRSKREAAKSIGYDERESSECGGSESDYVETTTTKRSTNKKTSGKKGTTNAKARRPAASQVKTKNQKAKGRQAETQLISPAKHPVIGKMLSKSQPMTNSEVSEVKKGNEDVDKGSLAESDRVEAVEEESPVPILPAISSPLPDTKVQGPGRESSHPMDGDEIGVKQSSQISSPLDHKLVTNSFGSQSGVLAHATTSKDRPALASPANRSTVLADPTPPKRPVESFAPTTPDPKRINTVDVTTQAKEDAGKSGFMKPAMTIAPTRLINDPSSPCPTTKRLQQESRQPSAGQTMNNLLYSMVHSQEEVDEVPQAGKPAQYNPTPVVGIKKRPVKRNTPPSKNAQRKALGGLTNAEIISSNSKPIPASPHAESTAISGHVPGHEVEMDKQIAVWETAGGDPFKDKSNKPRLTAFTRRCTEESVGVEPELPPSSSRKEPPVENARDFSDVDLEASGPKSLQALMMQVPSQMEKTLYQVKANMMSKHRQLGAQLSSRIRSREENLQESRDMDMENSGRNLPQSVVEEMHPQEVYAQDDGDMYRDGGKTLVVPEEDLLPDQNASPIYIQSSPPAPYIPSSHSSTSAEQVREPSSVSDEEAEEMEWEASLQPHQRAIGDQLTRISRRILRHIVDNETAVNDIVEQYAKDGERLLTLLLEEHKENLNTLFEGIDEQKDGLRGELTELAKRLVREREQFNEPGVQRSRDDQAVSQRVRY</sequence>
<organism evidence="2 3">
    <name type="scientific">Zopfia rhizophila CBS 207.26</name>
    <dbReference type="NCBI Taxonomy" id="1314779"/>
    <lineage>
        <taxon>Eukaryota</taxon>
        <taxon>Fungi</taxon>
        <taxon>Dikarya</taxon>
        <taxon>Ascomycota</taxon>
        <taxon>Pezizomycotina</taxon>
        <taxon>Dothideomycetes</taxon>
        <taxon>Dothideomycetes incertae sedis</taxon>
        <taxon>Zopfiaceae</taxon>
        <taxon>Zopfia</taxon>
    </lineage>
</organism>
<feature type="region of interest" description="Disordered" evidence="1">
    <location>
        <begin position="1233"/>
        <end position="1269"/>
    </location>
</feature>
<feature type="compositionally biased region" description="Polar residues" evidence="1">
    <location>
        <begin position="534"/>
        <end position="554"/>
    </location>
</feature>
<feature type="compositionally biased region" description="Polar residues" evidence="1">
    <location>
        <begin position="327"/>
        <end position="339"/>
    </location>
</feature>
<protein>
    <submittedName>
        <fullName evidence="2">Uncharacterized protein</fullName>
    </submittedName>
</protein>
<feature type="region of interest" description="Disordered" evidence="1">
    <location>
        <begin position="289"/>
        <end position="341"/>
    </location>
</feature>
<feature type="compositionally biased region" description="Low complexity" evidence="1">
    <location>
        <begin position="696"/>
        <end position="712"/>
    </location>
</feature>
<evidence type="ECO:0000256" key="1">
    <source>
        <dbReference type="SAM" id="MobiDB-lite"/>
    </source>
</evidence>
<proteinExistence type="predicted"/>
<dbReference type="EMBL" id="ML994635">
    <property type="protein sequence ID" value="KAF2185137.1"/>
    <property type="molecule type" value="Genomic_DNA"/>
</dbReference>
<feature type="region of interest" description="Disordered" evidence="1">
    <location>
        <begin position="373"/>
        <end position="914"/>
    </location>
</feature>
<feature type="compositionally biased region" description="Basic and acidic residues" evidence="1">
    <location>
        <begin position="628"/>
        <end position="637"/>
    </location>
</feature>
<feature type="compositionally biased region" description="Polar residues" evidence="1">
    <location>
        <begin position="944"/>
        <end position="965"/>
    </location>
</feature>
<dbReference type="OrthoDB" id="5374844at2759"/>
<dbReference type="Proteomes" id="UP000800200">
    <property type="component" value="Unassembled WGS sequence"/>
</dbReference>
<feature type="region of interest" description="Disordered" evidence="1">
    <location>
        <begin position="1162"/>
        <end position="1188"/>
    </location>
</feature>
<feature type="compositionally biased region" description="Polar residues" evidence="1">
    <location>
        <begin position="390"/>
        <end position="406"/>
    </location>
</feature>
<feature type="compositionally biased region" description="Basic and acidic residues" evidence="1">
    <location>
        <begin position="1170"/>
        <end position="1183"/>
    </location>
</feature>
<feature type="compositionally biased region" description="Polar residues" evidence="1">
    <location>
        <begin position="481"/>
        <end position="490"/>
    </location>
</feature>
<gene>
    <name evidence="2" type="ORF">K469DRAFT_688338</name>
</gene>
<feature type="region of interest" description="Disordered" evidence="1">
    <location>
        <begin position="1367"/>
        <end position="1386"/>
    </location>
</feature>
<feature type="compositionally biased region" description="Polar residues" evidence="1">
    <location>
        <begin position="1249"/>
        <end position="1265"/>
    </location>
</feature>
<reference evidence="2" key="1">
    <citation type="journal article" date="2020" name="Stud. Mycol.">
        <title>101 Dothideomycetes genomes: a test case for predicting lifestyles and emergence of pathogens.</title>
        <authorList>
            <person name="Haridas S."/>
            <person name="Albert R."/>
            <person name="Binder M."/>
            <person name="Bloem J."/>
            <person name="Labutti K."/>
            <person name="Salamov A."/>
            <person name="Andreopoulos B."/>
            <person name="Baker S."/>
            <person name="Barry K."/>
            <person name="Bills G."/>
            <person name="Bluhm B."/>
            <person name="Cannon C."/>
            <person name="Castanera R."/>
            <person name="Culley D."/>
            <person name="Daum C."/>
            <person name="Ezra D."/>
            <person name="Gonzalez J."/>
            <person name="Henrissat B."/>
            <person name="Kuo A."/>
            <person name="Liang C."/>
            <person name="Lipzen A."/>
            <person name="Lutzoni F."/>
            <person name="Magnuson J."/>
            <person name="Mondo S."/>
            <person name="Nolan M."/>
            <person name="Ohm R."/>
            <person name="Pangilinan J."/>
            <person name="Park H.-J."/>
            <person name="Ramirez L."/>
            <person name="Alfaro M."/>
            <person name="Sun H."/>
            <person name="Tritt A."/>
            <person name="Yoshinaga Y."/>
            <person name="Zwiers L.-H."/>
            <person name="Turgeon B."/>
            <person name="Goodwin S."/>
            <person name="Spatafora J."/>
            <person name="Crous P."/>
            <person name="Grigoriev I."/>
        </authorList>
    </citation>
    <scope>NUCLEOTIDE SEQUENCE</scope>
    <source>
        <strain evidence="2">CBS 207.26</strain>
    </source>
</reference>
<feature type="compositionally biased region" description="Polar residues" evidence="1">
    <location>
        <begin position="767"/>
        <end position="777"/>
    </location>
</feature>
<accession>A0A6A6DZN1</accession>